<gene>
    <name evidence="1" type="ORF">RRG08_007609</name>
</gene>
<organism evidence="1 2">
    <name type="scientific">Elysia crispata</name>
    <name type="common">lettuce slug</name>
    <dbReference type="NCBI Taxonomy" id="231223"/>
    <lineage>
        <taxon>Eukaryota</taxon>
        <taxon>Metazoa</taxon>
        <taxon>Spiralia</taxon>
        <taxon>Lophotrochozoa</taxon>
        <taxon>Mollusca</taxon>
        <taxon>Gastropoda</taxon>
        <taxon>Heterobranchia</taxon>
        <taxon>Euthyneura</taxon>
        <taxon>Panpulmonata</taxon>
        <taxon>Sacoglossa</taxon>
        <taxon>Placobranchoidea</taxon>
        <taxon>Plakobranchidae</taxon>
        <taxon>Elysia</taxon>
    </lineage>
</organism>
<reference evidence="1" key="1">
    <citation type="journal article" date="2023" name="G3 (Bethesda)">
        <title>A reference genome for the long-term kleptoplast-retaining sea slug Elysia crispata morphotype clarki.</title>
        <authorList>
            <person name="Eastman K.E."/>
            <person name="Pendleton A.L."/>
            <person name="Shaikh M.A."/>
            <person name="Suttiyut T."/>
            <person name="Ogas R."/>
            <person name="Tomko P."/>
            <person name="Gavelis G."/>
            <person name="Widhalm J.R."/>
            <person name="Wisecaver J.H."/>
        </authorList>
    </citation>
    <scope>NUCLEOTIDE SEQUENCE</scope>
    <source>
        <strain evidence="1">ECLA1</strain>
    </source>
</reference>
<sequence length="101" mass="11368">MSSQEEEGNCPNIGKLFRSQDPTAPFLKPQYRIVQLLILTAARAIVQQSPVLQDAFLLLSGQASRLHLQVAHMPKLLVQKQTRGHCENKESWQTTQCGKKN</sequence>
<comment type="caution">
    <text evidence="1">The sequence shown here is derived from an EMBL/GenBank/DDBJ whole genome shotgun (WGS) entry which is preliminary data.</text>
</comment>
<proteinExistence type="predicted"/>
<evidence type="ECO:0000313" key="1">
    <source>
        <dbReference type="EMBL" id="KAK3788305.1"/>
    </source>
</evidence>
<keyword evidence="2" id="KW-1185">Reference proteome</keyword>
<accession>A0AAE1AIU8</accession>
<protein>
    <submittedName>
        <fullName evidence="1">Uncharacterized protein</fullName>
    </submittedName>
</protein>
<name>A0AAE1AIU8_9GAST</name>
<dbReference type="Proteomes" id="UP001283361">
    <property type="component" value="Unassembled WGS sequence"/>
</dbReference>
<dbReference type="AlphaFoldDB" id="A0AAE1AIU8"/>
<dbReference type="EMBL" id="JAWDGP010001771">
    <property type="protein sequence ID" value="KAK3788305.1"/>
    <property type="molecule type" value="Genomic_DNA"/>
</dbReference>
<evidence type="ECO:0000313" key="2">
    <source>
        <dbReference type="Proteomes" id="UP001283361"/>
    </source>
</evidence>